<dbReference type="SUPFAM" id="SSF53850">
    <property type="entry name" value="Periplasmic binding protein-like II"/>
    <property type="match status" value="1"/>
</dbReference>
<dbReference type="RefSeq" id="WP_136165971.1">
    <property type="nucleotide sequence ID" value="NZ_KZ819076.1"/>
</dbReference>
<keyword evidence="1" id="KW-0732">Signal</keyword>
<dbReference type="InterPro" id="IPR015168">
    <property type="entry name" value="SsuA/THI5"/>
</dbReference>
<accession>A0A2U1U4X2</accession>
<sequence length="358" mass="37579">MSLKSLAHAALAALFLIPASGALAADAKPVRFAWCTSSTGISMAPIAAAKKFGWLEQEGIALDIVHVGSGTDCAKYVATGEVDYAAPAIEATAAMSAVGADLKIFFTIQQVSSWSIQAPAAGNIRTVKDLKGKKVGVISLSALGATIVKGLAKEAGLDPDKDISLVAVGDAQRAAYFLQQKEIDAVSIFTLAHLQIEALGTPLREVEAASIKDAPSIALVTRGDYLKDHRQEAVKLARAYAKGLAFTFAAPRAAEMVFYEVFPKAVPDASVAAGVHRSNITLTEYHAGAPSPLNGNLPSWGYSRPEVYGAYIARLIDWGLVRGRISEADVIDNSLLPEINDFDRAEIAALAAKASSGD</sequence>
<evidence type="ECO:0000313" key="4">
    <source>
        <dbReference type="Proteomes" id="UP000296159"/>
    </source>
</evidence>
<dbReference type="PANTHER" id="PTHR31528">
    <property type="entry name" value="4-AMINO-5-HYDROXYMETHYL-2-METHYLPYRIMIDINE PHOSPHATE SYNTHASE THI11-RELATED"/>
    <property type="match status" value="1"/>
</dbReference>
<keyword evidence="4" id="KW-1185">Reference proteome</keyword>
<dbReference type="Proteomes" id="UP000296159">
    <property type="component" value="Unassembled WGS sequence"/>
</dbReference>
<feature type="domain" description="SsuA/THI5-like" evidence="2">
    <location>
        <begin position="43"/>
        <end position="254"/>
    </location>
</feature>
<dbReference type="Pfam" id="PF09084">
    <property type="entry name" value="NMT1"/>
    <property type="match status" value="1"/>
</dbReference>
<protein>
    <recommendedName>
        <fullName evidence="2">SsuA/THI5-like domain-containing protein</fullName>
    </recommendedName>
</protein>
<name>A0A2U1U4X2_9GAMM</name>
<feature type="signal peptide" evidence="1">
    <location>
        <begin position="1"/>
        <end position="24"/>
    </location>
</feature>
<gene>
    <name evidence="3" type="ORF">DDT56_08210</name>
</gene>
<evidence type="ECO:0000256" key="1">
    <source>
        <dbReference type="SAM" id="SignalP"/>
    </source>
</evidence>
<evidence type="ECO:0000259" key="2">
    <source>
        <dbReference type="Pfam" id="PF09084"/>
    </source>
</evidence>
<comment type="caution">
    <text evidence="3">The sequence shown here is derived from an EMBL/GenBank/DDBJ whole genome shotgun (WGS) entry which is preliminary data.</text>
</comment>
<dbReference type="EMBL" id="QDKH01000008">
    <property type="protein sequence ID" value="PWC16718.1"/>
    <property type="molecule type" value="Genomic_DNA"/>
</dbReference>
<dbReference type="PANTHER" id="PTHR31528:SF3">
    <property type="entry name" value="THIAMINE BIOSYNTHESIS PROTEIN HI_0357-RELATED"/>
    <property type="match status" value="1"/>
</dbReference>
<evidence type="ECO:0000313" key="3">
    <source>
        <dbReference type="EMBL" id="PWC16718.1"/>
    </source>
</evidence>
<feature type="chain" id="PRO_5015476811" description="SsuA/THI5-like domain-containing protein" evidence="1">
    <location>
        <begin position="25"/>
        <end position="358"/>
    </location>
</feature>
<proteinExistence type="predicted"/>
<organism evidence="3 4">
    <name type="scientific">Brenneria corticis</name>
    <dbReference type="NCBI Taxonomy" id="2173106"/>
    <lineage>
        <taxon>Bacteria</taxon>
        <taxon>Pseudomonadati</taxon>
        <taxon>Pseudomonadota</taxon>
        <taxon>Gammaproteobacteria</taxon>
        <taxon>Enterobacterales</taxon>
        <taxon>Pectobacteriaceae</taxon>
        <taxon>Brenneria</taxon>
    </lineage>
</organism>
<dbReference type="Gene3D" id="3.40.190.10">
    <property type="entry name" value="Periplasmic binding protein-like II"/>
    <property type="match status" value="2"/>
</dbReference>
<dbReference type="InterPro" id="IPR027939">
    <property type="entry name" value="NMT1/THI5"/>
</dbReference>
<dbReference type="GO" id="GO:0009228">
    <property type="term" value="P:thiamine biosynthetic process"/>
    <property type="evidence" value="ECO:0007669"/>
    <property type="project" value="InterPro"/>
</dbReference>
<reference evidence="3 4" key="1">
    <citation type="submission" date="2018-04" db="EMBL/GenBank/DDBJ databases">
        <title>Brenneria corticis sp.nov.</title>
        <authorList>
            <person name="Li Y."/>
        </authorList>
    </citation>
    <scope>NUCLEOTIDE SEQUENCE [LARGE SCALE GENOMIC DNA]</scope>
    <source>
        <strain evidence="3 4">CFCC 11842</strain>
    </source>
</reference>
<dbReference type="AlphaFoldDB" id="A0A2U1U4X2"/>